<accession>A0ABY9T9Q2</accession>
<dbReference type="Proteomes" id="UP001256827">
    <property type="component" value="Chromosome"/>
</dbReference>
<evidence type="ECO:0000256" key="1">
    <source>
        <dbReference type="SAM" id="Phobius"/>
    </source>
</evidence>
<evidence type="ECO:0000313" key="4">
    <source>
        <dbReference type="Proteomes" id="UP001256827"/>
    </source>
</evidence>
<organism evidence="3 4">
    <name type="scientific">Brevibacillus brevis</name>
    <name type="common">Bacillus brevis</name>
    <dbReference type="NCBI Taxonomy" id="1393"/>
    <lineage>
        <taxon>Bacteria</taxon>
        <taxon>Bacillati</taxon>
        <taxon>Bacillota</taxon>
        <taxon>Bacilli</taxon>
        <taxon>Bacillales</taxon>
        <taxon>Paenibacillaceae</taxon>
        <taxon>Brevibacillus</taxon>
    </lineage>
</organism>
<dbReference type="Pfam" id="PF13786">
    <property type="entry name" value="DUF4179"/>
    <property type="match status" value="1"/>
</dbReference>
<gene>
    <name evidence="3" type="ORF">RGB73_09910</name>
</gene>
<keyword evidence="4" id="KW-1185">Reference proteome</keyword>
<feature type="domain" description="DUF4179" evidence="2">
    <location>
        <begin position="43"/>
        <end position="136"/>
    </location>
</feature>
<dbReference type="Gene3D" id="2.60.40.1630">
    <property type="entry name" value="bacillus anthracis domain"/>
    <property type="match status" value="1"/>
</dbReference>
<dbReference type="InterPro" id="IPR025436">
    <property type="entry name" value="DUF4179"/>
</dbReference>
<reference evidence="3 4" key="1">
    <citation type="submission" date="2023-09" db="EMBL/GenBank/DDBJ databases">
        <title>Complete Genome and Methylome dissection of Bacillus brevis NEB573 original source of BbsI restriction endonuclease.</title>
        <authorList>
            <person name="Fomenkov A."/>
            <person name="Roberts R.D."/>
        </authorList>
    </citation>
    <scope>NUCLEOTIDE SEQUENCE [LARGE SCALE GENOMIC DNA]</scope>
    <source>
        <strain evidence="3 4">NEB573</strain>
    </source>
</reference>
<dbReference type="EMBL" id="CP134050">
    <property type="protein sequence ID" value="WNC16609.1"/>
    <property type="molecule type" value="Genomic_DNA"/>
</dbReference>
<keyword evidence="1" id="KW-0472">Membrane</keyword>
<keyword evidence="1" id="KW-1133">Transmembrane helix</keyword>
<feature type="transmembrane region" description="Helical" evidence="1">
    <location>
        <begin position="50"/>
        <end position="71"/>
    </location>
</feature>
<name>A0ABY9T9Q2_BREBE</name>
<dbReference type="RefSeq" id="WP_310771423.1">
    <property type="nucleotide sequence ID" value="NZ_CP134050.1"/>
</dbReference>
<protein>
    <submittedName>
        <fullName evidence="3">DUF4179 domain-containing protein</fullName>
    </submittedName>
</protein>
<evidence type="ECO:0000313" key="3">
    <source>
        <dbReference type="EMBL" id="WNC16609.1"/>
    </source>
</evidence>
<evidence type="ECO:0000259" key="2">
    <source>
        <dbReference type="Pfam" id="PF13786"/>
    </source>
</evidence>
<keyword evidence="1" id="KW-0812">Transmembrane</keyword>
<sequence>MGVEEQLKKFVYSPDDARWTNLDLNEEMEQTIWTSIRERREARNRKLRQSLVAACCLLLAFVTIKLTGLWAEPSTAVLPAAYGSIFAAVGDQRFQDIAKKGLTSKVDLQKTDMGVAVTISEVYYDRGMLAFSYAVQFPEEKDRGLTMKERTPEFEVKINGQNKRLQWDDGFNDQWNAKVVKEIQPRLYAGIVTLRPMDELPDEFTLELDIPRVGIIGSSGKWKYAIPVKLQDQVKRELRTLRPNQVIDWYGNEVTIKEIRMMPSMLQVEVYQHLNPNRKVEGITGQLADGKRLQGGVRYIQSYDYKTSDLTLIFPPVHQMADSIRLTLWIDEPDVPGERKKKSYEVKDVPFRLSDMNKQVEITDFAQRGGEAKIYYKTKDTDGIPRTLTLEDTSGEEYFVLATEGYQKSGDAYKIALIFPVPTGRTIQRLNEYYYDTKQGERIDSGENRKKEISIPLQ</sequence>
<proteinExistence type="predicted"/>